<dbReference type="InterPro" id="IPR050472">
    <property type="entry name" value="Anth_synth/Amidotransfase"/>
</dbReference>
<dbReference type="PANTHER" id="PTHR43418:SF4">
    <property type="entry name" value="MULTIFUNCTIONAL TRYPTOPHAN BIOSYNTHESIS PROTEIN"/>
    <property type="match status" value="1"/>
</dbReference>
<dbReference type="EMBL" id="FN538970">
    <property type="protein sequence ID" value="CBA62501.1"/>
    <property type="molecule type" value="Genomic_DNA"/>
</dbReference>
<evidence type="ECO:0000259" key="2">
    <source>
        <dbReference type="Pfam" id="PF00117"/>
    </source>
</evidence>
<protein>
    <submittedName>
        <fullName evidence="3">Para-aminobenzoate synthase glutamine amidotransferase component II</fullName>
    </submittedName>
</protein>
<dbReference type="GO" id="GO:0005829">
    <property type="term" value="C:cytosol"/>
    <property type="evidence" value="ECO:0007669"/>
    <property type="project" value="TreeGrafter"/>
</dbReference>
<dbReference type="NCBIfam" id="TIGR00566">
    <property type="entry name" value="trpG_papA"/>
    <property type="match status" value="1"/>
</dbReference>
<name>A0A0H3N1N8_CLODC</name>
<organism evidence="3 4">
    <name type="scientific">Clostridioides difficile (strain CD196)</name>
    <name type="common">Peptoclostridium difficile</name>
    <dbReference type="NCBI Taxonomy" id="645462"/>
    <lineage>
        <taxon>Bacteria</taxon>
        <taxon>Bacillati</taxon>
        <taxon>Bacillota</taxon>
        <taxon>Clostridia</taxon>
        <taxon>Peptostreptococcales</taxon>
        <taxon>Peptostreptococcaceae</taxon>
        <taxon>Clostridioides</taxon>
    </lineage>
</organism>
<dbReference type="Gene3D" id="3.40.50.880">
    <property type="match status" value="1"/>
</dbReference>
<dbReference type="KEGG" id="cdc:CD196_1317"/>
<accession>A0A0H3N1N8</accession>
<dbReference type="PROSITE" id="PS51273">
    <property type="entry name" value="GATASE_TYPE_1"/>
    <property type="match status" value="1"/>
</dbReference>
<evidence type="ECO:0000313" key="4">
    <source>
        <dbReference type="Proteomes" id="UP000002068"/>
    </source>
</evidence>
<dbReference type="Proteomes" id="UP000002068">
    <property type="component" value="Chromosome"/>
</dbReference>
<dbReference type="SUPFAM" id="SSF52317">
    <property type="entry name" value="Class I glutamine amidotransferase-like"/>
    <property type="match status" value="1"/>
</dbReference>
<keyword evidence="1 3" id="KW-0315">Glutamine amidotransferase</keyword>
<gene>
    <name evidence="3" type="primary">pabA</name>
    <name evidence="3" type="ordered locus">CD196_1317</name>
</gene>
<evidence type="ECO:0000256" key="1">
    <source>
        <dbReference type="ARBA" id="ARBA00022962"/>
    </source>
</evidence>
<dbReference type="InterPro" id="IPR006221">
    <property type="entry name" value="TrpG/PapA_dom"/>
</dbReference>
<sequence>MILMIDNYDSFVYNLVQYIEELGEAVVVKRNNEIKISDIEELNPEVIVLSPGPCSPKEAGICIDIVEHFKGKKPILGICLGHQTIGYVFGGDIIKAQQPVHGKVYSINHTNKGVFRGLKNPLNVTRYHSLIIDSNTVPKELEITAITDKGEIMGIRHKKYLIEGVQFHPEAILSEYGHEMLENFITEARERVHM</sequence>
<dbReference type="GO" id="GO:0004049">
    <property type="term" value="F:anthranilate synthase activity"/>
    <property type="evidence" value="ECO:0007669"/>
    <property type="project" value="TreeGrafter"/>
</dbReference>
<dbReference type="PRINTS" id="PR00097">
    <property type="entry name" value="ANTSNTHASEII"/>
</dbReference>
<feature type="domain" description="Glutamine amidotransferase" evidence="2">
    <location>
        <begin position="3"/>
        <end position="187"/>
    </location>
</feature>
<dbReference type="PANTHER" id="PTHR43418">
    <property type="entry name" value="MULTIFUNCTIONAL TRYPTOPHAN BIOSYNTHESIS PROTEIN-RELATED"/>
    <property type="match status" value="1"/>
</dbReference>
<dbReference type="GO" id="GO:0000162">
    <property type="term" value="P:L-tryptophan biosynthetic process"/>
    <property type="evidence" value="ECO:0007669"/>
    <property type="project" value="TreeGrafter"/>
</dbReference>
<dbReference type="InterPro" id="IPR029062">
    <property type="entry name" value="Class_I_gatase-like"/>
</dbReference>
<dbReference type="PRINTS" id="PR00099">
    <property type="entry name" value="CPSGATASE"/>
</dbReference>
<dbReference type="FunFam" id="3.40.50.880:FF:000003">
    <property type="entry name" value="Anthranilate synthase component II"/>
    <property type="match status" value="1"/>
</dbReference>
<dbReference type="PRINTS" id="PR00096">
    <property type="entry name" value="GATASE"/>
</dbReference>
<dbReference type="Pfam" id="PF00117">
    <property type="entry name" value="GATase"/>
    <property type="match status" value="1"/>
</dbReference>
<evidence type="ECO:0000313" key="3">
    <source>
        <dbReference type="EMBL" id="CBA62501.1"/>
    </source>
</evidence>
<reference evidence="3 4" key="1">
    <citation type="journal article" date="2009" name="Genome Biol.">
        <title>Comparative genome and phenotypic analysis of Clostridium difficile 027 strains provides insight into the evolution of a hypervirulent bacterium.</title>
        <authorList>
            <person name="Stabler R.A."/>
            <person name="He M."/>
            <person name="Dawson L."/>
            <person name="Martin M."/>
            <person name="Valiente E."/>
            <person name="Corton C."/>
            <person name="Lawley T.D."/>
            <person name="Sebaihia M."/>
            <person name="Quail M.A."/>
            <person name="Rose G."/>
            <person name="Gerding D.N."/>
            <person name="Gibert M."/>
            <person name="Popoff M.R."/>
            <person name="Parkhill J."/>
            <person name="Dougan G."/>
            <person name="Wren B.W."/>
        </authorList>
    </citation>
    <scope>NUCLEOTIDE SEQUENCE [LARGE SCALE GENOMIC DNA]</scope>
    <source>
        <strain evidence="3 4">CD196</strain>
    </source>
</reference>
<dbReference type="HOGENOM" id="CLU_014340_1_2_9"/>
<dbReference type="CDD" id="cd01743">
    <property type="entry name" value="GATase1_Anthranilate_Synthase"/>
    <property type="match status" value="1"/>
</dbReference>
<dbReference type="InterPro" id="IPR017926">
    <property type="entry name" value="GATASE"/>
</dbReference>
<dbReference type="AlphaFoldDB" id="A0A0H3N1N8"/>
<proteinExistence type="predicted"/>
<dbReference type="RefSeq" id="WP_009889249.1">
    <property type="nucleotide sequence ID" value="NC_013315.1"/>
</dbReference>